<feature type="transmembrane region" description="Helical" evidence="1">
    <location>
        <begin position="38"/>
        <end position="57"/>
    </location>
</feature>
<reference evidence="2" key="1">
    <citation type="journal article" date="2020" name="Nature">
        <title>Giant virus diversity and host interactions through global metagenomics.</title>
        <authorList>
            <person name="Schulz F."/>
            <person name="Roux S."/>
            <person name="Paez-Espino D."/>
            <person name="Jungbluth S."/>
            <person name="Walsh D.A."/>
            <person name="Denef V.J."/>
            <person name="McMahon K.D."/>
            <person name="Konstantinidis K.T."/>
            <person name="Eloe-Fadrosh E.A."/>
            <person name="Kyrpides N.C."/>
            <person name="Woyke T."/>
        </authorList>
    </citation>
    <scope>NUCLEOTIDE SEQUENCE</scope>
    <source>
        <strain evidence="2">GVMAG-S-ERX555907-63</strain>
    </source>
</reference>
<organism evidence="2">
    <name type="scientific">viral metagenome</name>
    <dbReference type="NCBI Taxonomy" id="1070528"/>
    <lineage>
        <taxon>unclassified sequences</taxon>
        <taxon>metagenomes</taxon>
        <taxon>organismal metagenomes</taxon>
    </lineage>
</organism>
<sequence>MSNKDLTWSDCDIALAGFSDNSVLEDSKSKWKYHMYKFVYYCGNINTVFSLISLLFSSYSLVYLKKCILITMPSFYCFGYFLYSAKFCYNSLIRETFNELIVCCKESNKDFKDEKELFNKFLGNINFKTNLMGLFASIWILSISNLKHGILGLLSIYVGYNMSYCFFPKKLLEKYTKIEIKSQNNLCSMEMGNIHTE</sequence>
<feature type="transmembrane region" description="Helical" evidence="1">
    <location>
        <begin position="149"/>
        <end position="167"/>
    </location>
</feature>
<keyword evidence="1" id="KW-1133">Transmembrane helix</keyword>
<feature type="transmembrane region" description="Helical" evidence="1">
    <location>
        <begin position="125"/>
        <end position="143"/>
    </location>
</feature>
<evidence type="ECO:0000313" key="2">
    <source>
        <dbReference type="EMBL" id="QHU22726.1"/>
    </source>
</evidence>
<protein>
    <submittedName>
        <fullName evidence="2">Uncharacterized protein</fullName>
    </submittedName>
</protein>
<keyword evidence="1" id="KW-0812">Transmembrane</keyword>
<dbReference type="EMBL" id="MN741017">
    <property type="protein sequence ID" value="QHU22726.1"/>
    <property type="molecule type" value="Genomic_DNA"/>
</dbReference>
<feature type="transmembrane region" description="Helical" evidence="1">
    <location>
        <begin position="63"/>
        <end position="83"/>
    </location>
</feature>
<accession>A0A6C0KZY4</accession>
<evidence type="ECO:0000256" key="1">
    <source>
        <dbReference type="SAM" id="Phobius"/>
    </source>
</evidence>
<keyword evidence="1" id="KW-0472">Membrane</keyword>
<name>A0A6C0KZY4_9ZZZZ</name>
<dbReference type="AlphaFoldDB" id="A0A6C0KZY4"/>
<proteinExistence type="predicted"/>